<evidence type="ECO:0000256" key="1">
    <source>
        <dbReference type="ARBA" id="ARBA00000085"/>
    </source>
</evidence>
<dbReference type="PROSITE" id="PS50109">
    <property type="entry name" value="HIS_KIN"/>
    <property type="match status" value="1"/>
</dbReference>
<dbReference type="PANTHER" id="PTHR43047:SF72">
    <property type="entry name" value="OSMOSENSING HISTIDINE PROTEIN KINASE SLN1"/>
    <property type="match status" value="1"/>
</dbReference>
<reference evidence="9 10" key="1">
    <citation type="submission" date="2021-01" db="EMBL/GenBank/DDBJ databases">
        <title>Carboxyliciviraga sp.nov., isolated from coastal sediments.</title>
        <authorList>
            <person name="Lu D."/>
            <person name="Zhang T."/>
        </authorList>
    </citation>
    <scope>NUCLEOTIDE SEQUENCE [LARGE SCALE GENOMIC DNA]</scope>
    <source>
        <strain evidence="9 10">N1Y132</strain>
    </source>
</reference>
<dbReference type="PRINTS" id="PR00344">
    <property type="entry name" value="BCTRLSENSOR"/>
</dbReference>
<dbReference type="Pfam" id="PF00512">
    <property type="entry name" value="HisKA"/>
    <property type="match status" value="1"/>
</dbReference>
<dbReference type="InterPro" id="IPR004358">
    <property type="entry name" value="Sig_transdc_His_kin-like_C"/>
</dbReference>
<feature type="domain" description="PAS" evidence="8">
    <location>
        <begin position="36"/>
        <end position="105"/>
    </location>
</feature>
<dbReference type="CDD" id="cd00082">
    <property type="entry name" value="HisKA"/>
    <property type="match status" value="1"/>
</dbReference>
<feature type="coiled-coil region" evidence="6">
    <location>
        <begin position="7"/>
        <end position="46"/>
    </location>
</feature>
<feature type="domain" description="PAS" evidence="8">
    <location>
        <begin position="155"/>
        <end position="209"/>
    </location>
</feature>
<feature type="domain" description="Histidine kinase" evidence="7">
    <location>
        <begin position="299"/>
        <end position="512"/>
    </location>
</feature>
<dbReference type="CDD" id="cd16922">
    <property type="entry name" value="HATPase_EvgS-ArcB-TorS-like"/>
    <property type="match status" value="1"/>
</dbReference>
<keyword evidence="6" id="KW-0175">Coiled coil</keyword>
<organism evidence="9 10">
    <name type="scientific">Carboxylicivirga marina</name>
    <dbReference type="NCBI Taxonomy" id="2800988"/>
    <lineage>
        <taxon>Bacteria</taxon>
        <taxon>Pseudomonadati</taxon>
        <taxon>Bacteroidota</taxon>
        <taxon>Bacteroidia</taxon>
        <taxon>Marinilabiliales</taxon>
        <taxon>Marinilabiliaceae</taxon>
        <taxon>Carboxylicivirga</taxon>
    </lineage>
</organism>
<dbReference type="SMART" id="SM00388">
    <property type="entry name" value="HisKA"/>
    <property type="match status" value="1"/>
</dbReference>
<evidence type="ECO:0000256" key="5">
    <source>
        <dbReference type="ARBA" id="ARBA00022777"/>
    </source>
</evidence>
<dbReference type="Gene3D" id="1.10.287.130">
    <property type="match status" value="1"/>
</dbReference>
<evidence type="ECO:0000256" key="6">
    <source>
        <dbReference type="SAM" id="Coils"/>
    </source>
</evidence>
<dbReference type="Gene3D" id="3.30.565.10">
    <property type="entry name" value="Histidine kinase-like ATPase, C-terminal domain"/>
    <property type="match status" value="1"/>
</dbReference>
<proteinExistence type="predicted"/>
<name>A0ABS1HIJ0_9BACT</name>
<accession>A0ABS1HIJ0</accession>
<dbReference type="PROSITE" id="PS50112">
    <property type="entry name" value="PAS"/>
    <property type="match status" value="2"/>
</dbReference>
<evidence type="ECO:0000259" key="8">
    <source>
        <dbReference type="PROSITE" id="PS50112"/>
    </source>
</evidence>
<dbReference type="Proteomes" id="UP000605676">
    <property type="component" value="Unassembled WGS sequence"/>
</dbReference>
<gene>
    <name evidence="9" type="ORF">JIV24_09080</name>
</gene>
<dbReference type="CDD" id="cd00130">
    <property type="entry name" value="PAS"/>
    <property type="match status" value="2"/>
</dbReference>
<dbReference type="RefSeq" id="WP_200464716.1">
    <property type="nucleotide sequence ID" value="NZ_JAENRR010000016.1"/>
</dbReference>
<keyword evidence="5" id="KW-0418">Kinase</keyword>
<evidence type="ECO:0000256" key="3">
    <source>
        <dbReference type="ARBA" id="ARBA00022553"/>
    </source>
</evidence>
<comment type="catalytic activity">
    <reaction evidence="1">
        <text>ATP + protein L-histidine = ADP + protein N-phospho-L-histidine.</text>
        <dbReference type="EC" id="2.7.13.3"/>
    </reaction>
</comment>
<keyword evidence="3" id="KW-0597">Phosphoprotein</keyword>
<evidence type="ECO:0000259" key="7">
    <source>
        <dbReference type="PROSITE" id="PS50109"/>
    </source>
</evidence>
<dbReference type="EMBL" id="JAENRR010000016">
    <property type="protein sequence ID" value="MBK3517487.1"/>
    <property type="molecule type" value="Genomic_DNA"/>
</dbReference>
<dbReference type="SUPFAM" id="SSF47384">
    <property type="entry name" value="Homodimeric domain of signal transducing histidine kinase"/>
    <property type="match status" value="1"/>
</dbReference>
<dbReference type="InterPro" id="IPR005467">
    <property type="entry name" value="His_kinase_dom"/>
</dbReference>
<dbReference type="SUPFAM" id="SSF55874">
    <property type="entry name" value="ATPase domain of HSP90 chaperone/DNA topoisomerase II/histidine kinase"/>
    <property type="match status" value="1"/>
</dbReference>
<dbReference type="InterPro" id="IPR036890">
    <property type="entry name" value="HATPase_C_sf"/>
</dbReference>
<dbReference type="SUPFAM" id="SSF55785">
    <property type="entry name" value="PYP-like sensor domain (PAS domain)"/>
    <property type="match status" value="2"/>
</dbReference>
<evidence type="ECO:0000256" key="4">
    <source>
        <dbReference type="ARBA" id="ARBA00022679"/>
    </source>
</evidence>
<dbReference type="InterPro" id="IPR003594">
    <property type="entry name" value="HATPase_dom"/>
</dbReference>
<keyword evidence="4" id="KW-0808">Transferase</keyword>
<keyword evidence="10" id="KW-1185">Reference proteome</keyword>
<evidence type="ECO:0000313" key="10">
    <source>
        <dbReference type="Proteomes" id="UP000605676"/>
    </source>
</evidence>
<dbReference type="InterPro" id="IPR036097">
    <property type="entry name" value="HisK_dim/P_sf"/>
</dbReference>
<dbReference type="Pfam" id="PF02518">
    <property type="entry name" value="HATPase_c"/>
    <property type="match status" value="1"/>
</dbReference>
<dbReference type="InterPro" id="IPR000014">
    <property type="entry name" value="PAS"/>
</dbReference>
<sequence length="512" mass="58385">MQNQPSYNDLLNRIKELEDILERNASKEYNQEIKDSEERFRALSEAANEGIFITEKGICMEANKSGCELFGYTREELIGQFATLVFDESSHELVKSNIRTEFHGKYEAIGKRKDGTKFIAEIQGQNYTYRNKNVRITSVRDITEYKKAQQALVSNEEKYREVVENAGDGILIGNLKGEIIEVNQAFLNMTGFNSEDILNKHIKCIFNPETIKEKPLRFDLINEGQSVLIERDIQGKNGQLIPVEMNSKRPHANYYLAIIRDLRERKKVEKILIKTNQELRLAKEKAEESDRLKSAFLANMSHEIRTPMNGIIGFAELIKSDIEKNGKQDDYLDIIINSGHQLLNIINDVLEISRIETGQVKLNCQHFNANHLVQELQNFFSHAANIQHNTIQVQVPDKEVFLYNDEAKIRQILTNLINNAIKFTQNGTISIALQAHKNTVQLSVSDTGIGIPAEFQDKIFDRFLQAENKGQMHNGTGLGLSICKKYIEIMKGEISVESRVNIGSTFSFSLPI</sequence>
<dbReference type="Gene3D" id="3.30.450.20">
    <property type="entry name" value="PAS domain"/>
    <property type="match status" value="2"/>
</dbReference>
<dbReference type="InterPro" id="IPR035965">
    <property type="entry name" value="PAS-like_dom_sf"/>
</dbReference>
<dbReference type="InterPro" id="IPR003661">
    <property type="entry name" value="HisK_dim/P_dom"/>
</dbReference>
<dbReference type="PANTHER" id="PTHR43047">
    <property type="entry name" value="TWO-COMPONENT HISTIDINE PROTEIN KINASE"/>
    <property type="match status" value="1"/>
</dbReference>
<evidence type="ECO:0000256" key="2">
    <source>
        <dbReference type="ARBA" id="ARBA00012438"/>
    </source>
</evidence>
<dbReference type="Pfam" id="PF13426">
    <property type="entry name" value="PAS_9"/>
    <property type="match status" value="2"/>
</dbReference>
<protein>
    <recommendedName>
        <fullName evidence="2">histidine kinase</fullName>
        <ecNumber evidence="2">2.7.13.3</ecNumber>
    </recommendedName>
</protein>
<dbReference type="SMART" id="SM00091">
    <property type="entry name" value="PAS"/>
    <property type="match status" value="2"/>
</dbReference>
<evidence type="ECO:0000313" key="9">
    <source>
        <dbReference type="EMBL" id="MBK3517487.1"/>
    </source>
</evidence>
<dbReference type="SMART" id="SM00387">
    <property type="entry name" value="HATPase_c"/>
    <property type="match status" value="1"/>
</dbReference>
<dbReference type="EC" id="2.7.13.3" evidence="2"/>
<comment type="caution">
    <text evidence="9">The sequence shown here is derived from an EMBL/GenBank/DDBJ whole genome shotgun (WGS) entry which is preliminary data.</text>
</comment>
<dbReference type="NCBIfam" id="TIGR00229">
    <property type="entry name" value="sensory_box"/>
    <property type="match status" value="2"/>
</dbReference>